<evidence type="ECO:0000313" key="1">
    <source>
        <dbReference type="EMBL" id="OON18624.1"/>
    </source>
</evidence>
<evidence type="ECO:0000313" key="2">
    <source>
        <dbReference type="Proteomes" id="UP000243686"/>
    </source>
</evidence>
<proteinExistence type="predicted"/>
<dbReference type="Pfam" id="PF05380">
    <property type="entry name" value="Peptidase_A17"/>
    <property type="match status" value="1"/>
</dbReference>
<keyword evidence="2" id="KW-1185">Reference proteome</keyword>
<dbReference type="EMBL" id="KV894004">
    <property type="protein sequence ID" value="OON18624.1"/>
    <property type="molecule type" value="Genomic_DNA"/>
</dbReference>
<gene>
    <name evidence="1" type="ORF">X801_05520</name>
</gene>
<organism evidence="1 2">
    <name type="scientific">Opisthorchis viverrini</name>
    <name type="common">Southeast Asian liver fluke</name>
    <dbReference type="NCBI Taxonomy" id="6198"/>
    <lineage>
        <taxon>Eukaryota</taxon>
        <taxon>Metazoa</taxon>
        <taxon>Spiralia</taxon>
        <taxon>Lophotrochozoa</taxon>
        <taxon>Platyhelminthes</taxon>
        <taxon>Trematoda</taxon>
        <taxon>Digenea</taxon>
        <taxon>Opisthorchiida</taxon>
        <taxon>Opisthorchiata</taxon>
        <taxon>Opisthorchiidae</taxon>
        <taxon>Opisthorchis</taxon>
    </lineage>
</organism>
<dbReference type="PANTHER" id="PTHR47331">
    <property type="entry name" value="PHD-TYPE DOMAIN-CONTAINING PROTEIN"/>
    <property type="match status" value="1"/>
</dbReference>
<dbReference type="AlphaFoldDB" id="A0A1S8WW52"/>
<dbReference type="Proteomes" id="UP000243686">
    <property type="component" value="Unassembled WGS sequence"/>
</dbReference>
<dbReference type="InterPro" id="IPR008042">
    <property type="entry name" value="Retrotrans_Pao"/>
</dbReference>
<reference evidence="1 2" key="1">
    <citation type="submission" date="2015-03" db="EMBL/GenBank/DDBJ databases">
        <title>Draft genome of the nematode, Opisthorchis viverrini.</title>
        <authorList>
            <person name="Mitreva M."/>
        </authorList>
    </citation>
    <scope>NUCLEOTIDE SEQUENCE [LARGE SCALE GENOMIC DNA]</scope>
    <source>
        <strain evidence="1">Khon Kaen</strain>
    </source>
</reference>
<feature type="non-terminal residue" evidence="1">
    <location>
        <position position="401"/>
    </location>
</feature>
<accession>A0A1S8WW52</accession>
<name>A0A1S8WW52_OPIVI</name>
<protein>
    <submittedName>
        <fullName evidence="1">Uncharacterized protein</fullName>
    </submittedName>
</protein>
<sequence length="401" mass="44908">MISTQLSEMPLKAGFHLRKWATNAPEAVEHLVSAERPESSVTLSGCNPDMHQTLGIQRDTVRDGFCSQYDTPRGPHTRRGILSSLRSFLTHLVLWHHFAYHLSNCYKGCVEPAWDGTPLSTSHVQKNGQTGSALPTRSVKSENLGETELYLFSDASETENVTTYVRFCAGLNRPCCRVLFGRSRVSALKRVSIPWLELTAAVLAIHRLFYTILTTDLQDSRLLQIAWRPYMSILWRNIEGTLNLQIIPLIWHLDVFGIRPLWVGGLGVEIGSTLVMIYQYSCQLYRGFPKAWNASVHLSVAVAWWLRFLKYLEARLKPLPTTVSTGYLTVQGLRVAKCSLLRIVQSEYHAAEIAQVRKSGVVHAKLSLSKLSAVALSDVLCVGGRLNCCDYPALKHPPILP</sequence>